<dbReference type="InterPro" id="IPR001365">
    <property type="entry name" value="A_deaminase_dom"/>
</dbReference>
<evidence type="ECO:0000256" key="4">
    <source>
        <dbReference type="ARBA" id="ARBA00022801"/>
    </source>
</evidence>
<dbReference type="GO" id="GO:0019239">
    <property type="term" value="F:deaminase activity"/>
    <property type="evidence" value="ECO:0007669"/>
    <property type="project" value="InterPro"/>
</dbReference>
<dbReference type="Proteomes" id="UP000680750">
    <property type="component" value="Chromosome"/>
</dbReference>
<proteinExistence type="inferred from homology"/>
<comment type="cofactor">
    <cofactor evidence="1">
        <name>Zn(2+)</name>
        <dbReference type="ChEBI" id="CHEBI:29105"/>
    </cofactor>
</comment>
<keyword evidence="4" id="KW-0378">Hydrolase</keyword>
<dbReference type="EMBL" id="AP023354">
    <property type="protein sequence ID" value="BCJ30662.1"/>
    <property type="molecule type" value="Genomic_DNA"/>
</dbReference>
<dbReference type="InterPro" id="IPR006330">
    <property type="entry name" value="Ado/ade_deaminase"/>
</dbReference>
<dbReference type="SUPFAM" id="SSF51556">
    <property type="entry name" value="Metallo-dependent hydrolases"/>
    <property type="match status" value="1"/>
</dbReference>
<keyword evidence="8" id="KW-1185">Reference proteome</keyword>
<evidence type="ECO:0000313" key="8">
    <source>
        <dbReference type="Proteomes" id="UP000680750"/>
    </source>
</evidence>
<dbReference type="GO" id="GO:0016814">
    <property type="term" value="F:hydrolase activity, acting on carbon-nitrogen (but not peptide) bonds, in cyclic amidines"/>
    <property type="evidence" value="ECO:0007669"/>
    <property type="project" value="UniProtKB-ARBA"/>
</dbReference>
<dbReference type="NCBIfam" id="TIGR01430">
    <property type="entry name" value="aden_deam"/>
    <property type="match status" value="1"/>
</dbReference>
<evidence type="ECO:0000256" key="2">
    <source>
        <dbReference type="ARBA" id="ARBA00006676"/>
    </source>
</evidence>
<dbReference type="PANTHER" id="PTHR43114:SF6">
    <property type="entry name" value="ADENINE DEAMINASE"/>
    <property type="match status" value="1"/>
</dbReference>
<evidence type="ECO:0000256" key="1">
    <source>
        <dbReference type="ARBA" id="ARBA00001947"/>
    </source>
</evidence>
<name>A0A810L7R5_9ACTN</name>
<comment type="similarity">
    <text evidence="2">Belongs to the metallo-dependent hydrolases superfamily. Adenosine and AMP deaminases family.</text>
</comment>
<dbReference type="Gene3D" id="3.20.20.140">
    <property type="entry name" value="Metal-dependent hydrolases"/>
    <property type="match status" value="1"/>
</dbReference>
<evidence type="ECO:0000313" key="7">
    <source>
        <dbReference type="EMBL" id="BCJ30662.1"/>
    </source>
</evidence>
<dbReference type="RefSeq" id="WP_030447416.1">
    <property type="nucleotide sequence ID" value="NZ_AP023354.1"/>
</dbReference>
<dbReference type="InterPro" id="IPR032466">
    <property type="entry name" value="Metal_Hydrolase"/>
</dbReference>
<accession>A0A810L7R5</accession>
<dbReference type="KEGG" id="aser:Asera_47700"/>
<dbReference type="AlphaFoldDB" id="A0A810L7R5"/>
<dbReference type="Pfam" id="PF00962">
    <property type="entry name" value="A_deaminase"/>
    <property type="match status" value="1"/>
</dbReference>
<protein>
    <submittedName>
        <fullName evidence="7">Adenosine deaminase</fullName>
    </submittedName>
</protein>
<keyword evidence="3" id="KW-0479">Metal-binding</keyword>
<keyword evidence="5" id="KW-0862">Zinc</keyword>
<evidence type="ECO:0000259" key="6">
    <source>
        <dbReference type="Pfam" id="PF00962"/>
    </source>
</evidence>
<evidence type="ECO:0000256" key="3">
    <source>
        <dbReference type="ARBA" id="ARBA00022723"/>
    </source>
</evidence>
<gene>
    <name evidence="7" type="primary">add</name>
    <name evidence="7" type="ORF">Asera_47700</name>
</gene>
<organism evidence="7 8">
    <name type="scientific">Actinocatenispora sera</name>
    <dbReference type="NCBI Taxonomy" id="390989"/>
    <lineage>
        <taxon>Bacteria</taxon>
        <taxon>Bacillati</taxon>
        <taxon>Actinomycetota</taxon>
        <taxon>Actinomycetes</taxon>
        <taxon>Micromonosporales</taxon>
        <taxon>Micromonosporaceae</taxon>
        <taxon>Actinocatenispora</taxon>
    </lineage>
</organism>
<dbReference type="GO" id="GO:0046872">
    <property type="term" value="F:metal ion binding"/>
    <property type="evidence" value="ECO:0007669"/>
    <property type="project" value="UniProtKB-KW"/>
</dbReference>
<dbReference type="OrthoDB" id="9779574at2"/>
<dbReference type="PANTHER" id="PTHR43114">
    <property type="entry name" value="ADENINE DEAMINASE"/>
    <property type="match status" value="1"/>
</dbReference>
<feature type="domain" description="Adenosine deaminase" evidence="6">
    <location>
        <begin position="8"/>
        <end position="327"/>
    </location>
</feature>
<reference evidence="7" key="1">
    <citation type="submission" date="2020-08" db="EMBL/GenBank/DDBJ databases">
        <title>Whole genome shotgun sequence of Actinocatenispora sera NBRC 101916.</title>
        <authorList>
            <person name="Komaki H."/>
            <person name="Tamura T."/>
        </authorList>
    </citation>
    <scope>NUCLEOTIDE SEQUENCE</scope>
    <source>
        <strain evidence="7">NBRC 101916</strain>
    </source>
</reference>
<evidence type="ECO:0000256" key="5">
    <source>
        <dbReference type="ARBA" id="ARBA00022833"/>
    </source>
</evidence>
<sequence>MSALTRLPKAELHVHLESTLRRDTLLELAARNGVRVPADTSGHRFTGFRDFGDHGTAVRACLVTAADFHRMAVEFCADALAQSIRYAEVTFTAAAHEERLHAPGMPLAAVLDGLAEGRDRYGVVTRLILDHSRRRGVDRLRRTVTLARTHAPAVAAVGLAGDESYPLAPFAEVLDEAADAGVALVHHAGETAGIASIAEAVRRGHAARLGHGVRILDDDPAHADLLAEVRERGIALEVCPSSNVALGVVDSFAAHPLPALCAAGLAVTVNTDIPAVVGTTLSSEYRRIADAFGFAPARLADLARAGVDASFAPQPLRATLHRDIDAWCAAYAPAAPQPAG</sequence>